<sequence>MAKEGKEFESSIEQSSKEQGIFYFRVRDVNPMAIKANFKLPQNKYDCLLYYKDHLFPIEMKSTKSKSISFSESIIKQHQIDNLLDAVNYDGVIAGFLFNFREPDNKTYFVHIEQFIKYKHIAENQLEHTYKSKINKSSIPIAICKEIGFEVTNVKKVRKYRYYLNKLFDELIEKYSE</sequence>
<dbReference type="Proteomes" id="UP001330749">
    <property type="component" value="Unassembled WGS sequence"/>
</dbReference>
<organism evidence="1 2">
    <name type="scientific">Bacillus xiapuensis</name>
    <dbReference type="NCBI Taxonomy" id="2014075"/>
    <lineage>
        <taxon>Bacteria</taxon>
        <taxon>Bacillati</taxon>
        <taxon>Bacillota</taxon>
        <taxon>Bacilli</taxon>
        <taxon>Bacillales</taxon>
        <taxon>Bacillaceae</taxon>
        <taxon>Bacillus</taxon>
    </lineage>
</organism>
<evidence type="ECO:0000313" key="1">
    <source>
        <dbReference type="EMBL" id="MED3562429.1"/>
    </source>
</evidence>
<evidence type="ECO:0000313" key="2">
    <source>
        <dbReference type="Proteomes" id="UP001330749"/>
    </source>
</evidence>
<accession>A0ABU6N8S6</accession>
<comment type="caution">
    <text evidence="1">The sequence shown here is derived from an EMBL/GenBank/DDBJ whole genome shotgun (WGS) entry which is preliminary data.</text>
</comment>
<proteinExistence type="predicted"/>
<dbReference type="SUPFAM" id="SSF52980">
    <property type="entry name" value="Restriction endonuclease-like"/>
    <property type="match status" value="1"/>
</dbReference>
<dbReference type="InterPro" id="IPR011335">
    <property type="entry name" value="Restrct_endonuc-II-like"/>
</dbReference>
<evidence type="ECO:0008006" key="3">
    <source>
        <dbReference type="Google" id="ProtNLM"/>
    </source>
</evidence>
<gene>
    <name evidence="1" type="ORF">P4447_08165</name>
</gene>
<reference evidence="1 2" key="1">
    <citation type="submission" date="2023-03" db="EMBL/GenBank/DDBJ databases">
        <title>Bacillus Genome Sequencing.</title>
        <authorList>
            <person name="Dunlap C."/>
        </authorList>
    </citation>
    <scope>NUCLEOTIDE SEQUENCE [LARGE SCALE GENOMIC DNA]</scope>
    <source>
        <strain evidence="1 2">B-14544</strain>
    </source>
</reference>
<keyword evidence="2" id="KW-1185">Reference proteome</keyword>
<protein>
    <recommendedName>
        <fullName evidence="3">Holliday junction resolvase RecU</fullName>
    </recommendedName>
</protein>
<dbReference type="RefSeq" id="WP_327967356.1">
    <property type="nucleotide sequence ID" value="NZ_JARMQG010000084.1"/>
</dbReference>
<dbReference type="EMBL" id="JARMQG010000084">
    <property type="protein sequence ID" value="MED3562429.1"/>
    <property type="molecule type" value="Genomic_DNA"/>
</dbReference>
<name>A0ABU6N8S6_9BACI</name>
<dbReference type="InterPro" id="IPR011856">
    <property type="entry name" value="tRNA_endonuc-like_dom_sf"/>
</dbReference>
<dbReference type="Gene3D" id="3.40.1350.10">
    <property type="match status" value="1"/>
</dbReference>